<organism evidence="1 2">
    <name type="scientific">Flavobacterium ichthyis</name>
    <dbReference type="NCBI Taxonomy" id="2698827"/>
    <lineage>
        <taxon>Bacteria</taxon>
        <taxon>Pseudomonadati</taxon>
        <taxon>Bacteroidota</taxon>
        <taxon>Flavobacteriia</taxon>
        <taxon>Flavobacteriales</taxon>
        <taxon>Flavobacteriaceae</taxon>
        <taxon>Flavobacterium</taxon>
    </lineage>
</organism>
<proteinExistence type="predicted"/>
<reference evidence="2" key="1">
    <citation type="submission" date="2020-01" db="EMBL/GenBank/DDBJ databases">
        <title>Sphingomonas sp. strain CSW-10.</title>
        <authorList>
            <person name="Chen W.-M."/>
        </authorList>
    </citation>
    <scope>NUCLEOTIDE SEQUENCE [LARGE SCALE GENOMIC DNA]</scope>
    <source>
        <strain evidence="2">NST-5</strain>
    </source>
</reference>
<name>A0ABW9Z689_9FLAO</name>
<gene>
    <name evidence="1" type="ORF">GV828_03905</name>
</gene>
<dbReference type="EMBL" id="JAABLM010000003">
    <property type="protein sequence ID" value="NBL64345.1"/>
    <property type="molecule type" value="Genomic_DNA"/>
</dbReference>
<comment type="caution">
    <text evidence="1">The sequence shown here is derived from an EMBL/GenBank/DDBJ whole genome shotgun (WGS) entry which is preliminary data.</text>
</comment>
<dbReference type="Proteomes" id="UP000798602">
    <property type="component" value="Unassembled WGS sequence"/>
</dbReference>
<protein>
    <submittedName>
        <fullName evidence="1">Uncharacterized protein</fullName>
    </submittedName>
</protein>
<dbReference type="RefSeq" id="WP_166536167.1">
    <property type="nucleotide sequence ID" value="NZ_JAABLM010000003.1"/>
</dbReference>
<evidence type="ECO:0000313" key="1">
    <source>
        <dbReference type="EMBL" id="NBL64345.1"/>
    </source>
</evidence>
<sequence>MKKLLITIAILLSIFVLFLIFFGDKLNVNVSTEKYENSKTYKQFIDTD</sequence>
<evidence type="ECO:0000313" key="2">
    <source>
        <dbReference type="Proteomes" id="UP000798602"/>
    </source>
</evidence>
<keyword evidence="2" id="KW-1185">Reference proteome</keyword>
<accession>A0ABW9Z689</accession>